<reference evidence="2 3" key="1">
    <citation type="submission" date="2021-07" db="EMBL/GenBank/DDBJ databases">
        <authorList>
            <consortium name="Genoscope - CEA"/>
            <person name="William W."/>
        </authorList>
    </citation>
    <scope>NUCLEOTIDE SEQUENCE [LARGE SCALE GENOMIC DNA]</scope>
</reference>
<evidence type="ECO:0000259" key="1">
    <source>
        <dbReference type="Pfam" id="PF24750"/>
    </source>
</evidence>
<dbReference type="Proteomes" id="UP000694005">
    <property type="component" value="Chromosome A07"/>
</dbReference>
<evidence type="ECO:0000313" key="3">
    <source>
        <dbReference type="Proteomes" id="UP000694005"/>
    </source>
</evidence>
<feature type="non-terminal residue" evidence="2">
    <location>
        <position position="1"/>
    </location>
</feature>
<protein>
    <recommendedName>
        <fullName evidence="1">F-box protein At3g26010-like beta-propeller domain-containing protein</fullName>
    </recommendedName>
</protein>
<feature type="domain" description="F-box protein At3g26010-like beta-propeller" evidence="1">
    <location>
        <begin position="16"/>
        <end position="85"/>
    </location>
</feature>
<sequence>TDTTEFLLGVGVGLYKNGMVLLNLRTCKFNLHKEEDQDANERVYGRLHYEIWPLQGVHGLHILPAEVSHDSYFSQYVLPRWLSPLT</sequence>
<name>A0A8D9HLY3_BRACM</name>
<accession>A0A8D9HLY3</accession>
<dbReference type="AlphaFoldDB" id="A0A8D9HLY3"/>
<dbReference type="Pfam" id="PF24750">
    <property type="entry name" value="b-prop_At3g26010-like"/>
    <property type="match status" value="1"/>
</dbReference>
<dbReference type="InterPro" id="IPR056592">
    <property type="entry name" value="Beta-prop_At3g26010-like"/>
</dbReference>
<gene>
    <name evidence="2" type="ORF">BRAPAZ1V2_A07P09960.2</name>
</gene>
<organism evidence="2 3">
    <name type="scientific">Brassica campestris</name>
    <name type="common">Field mustard</name>
    <dbReference type="NCBI Taxonomy" id="3711"/>
    <lineage>
        <taxon>Eukaryota</taxon>
        <taxon>Viridiplantae</taxon>
        <taxon>Streptophyta</taxon>
        <taxon>Embryophyta</taxon>
        <taxon>Tracheophyta</taxon>
        <taxon>Spermatophyta</taxon>
        <taxon>Magnoliopsida</taxon>
        <taxon>eudicotyledons</taxon>
        <taxon>Gunneridae</taxon>
        <taxon>Pentapetalae</taxon>
        <taxon>rosids</taxon>
        <taxon>malvids</taxon>
        <taxon>Brassicales</taxon>
        <taxon>Brassicaceae</taxon>
        <taxon>Brassiceae</taxon>
        <taxon>Brassica</taxon>
    </lineage>
</organism>
<proteinExistence type="predicted"/>
<dbReference type="EMBL" id="LS974623">
    <property type="protein sequence ID" value="CAG7901352.1"/>
    <property type="molecule type" value="Genomic_DNA"/>
</dbReference>
<evidence type="ECO:0000313" key="2">
    <source>
        <dbReference type="EMBL" id="CAG7901352.1"/>
    </source>
</evidence>
<dbReference type="Gramene" id="A07p09960.2_BraZ1">
    <property type="protein sequence ID" value="A07p09960.2_BraZ1.CDS.1"/>
    <property type="gene ID" value="A07g09960.2_BraZ1"/>
</dbReference>